<dbReference type="PANTHER" id="PTHR32347">
    <property type="entry name" value="EFFLUX SYSTEM COMPONENT YKNX-RELATED"/>
    <property type="match status" value="1"/>
</dbReference>
<evidence type="ECO:0000256" key="3">
    <source>
        <dbReference type="SAM" id="Coils"/>
    </source>
</evidence>
<feature type="coiled-coil region" evidence="3">
    <location>
        <begin position="105"/>
        <end position="148"/>
    </location>
</feature>
<dbReference type="SUPFAM" id="SSF111369">
    <property type="entry name" value="HlyD-like secretion proteins"/>
    <property type="match status" value="1"/>
</dbReference>
<feature type="domain" description="YknX-like beta-barrel" evidence="8">
    <location>
        <begin position="234"/>
        <end position="318"/>
    </location>
</feature>
<evidence type="ECO:0000259" key="5">
    <source>
        <dbReference type="Pfam" id="PF25982"/>
    </source>
</evidence>
<reference evidence="10 12" key="2">
    <citation type="submission" date="2020-12" db="EMBL/GenBank/DDBJ databases">
        <title>FDA dAtabase for Regulatory Grade micrObial Sequences (FDA-ARGOS): Supporting development and validation of Infectious Disease Dx tests.</title>
        <authorList>
            <person name="Nelson B."/>
            <person name="Plummer A."/>
            <person name="Tallon L."/>
            <person name="Sadzewicz L."/>
            <person name="Zhao X."/>
            <person name="Boylan J."/>
            <person name="Ott S."/>
            <person name="Bowen H."/>
            <person name="Vavikolanu K."/>
            <person name="Mehta A."/>
            <person name="Aluvathingal J."/>
            <person name="Nadendla S."/>
            <person name="Myers T."/>
            <person name="Yan Y."/>
            <person name="Sichtig H."/>
        </authorList>
    </citation>
    <scope>NUCLEOTIDE SEQUENCE [LARGE SCALE GENOMIC DNA]</scope>
    <source>
        <strain evidence="10 12">FDAARGOS_924</strain>
        <plasmid evidence="10 12">unnamed2</plasmid>
    </source>
</reference>
<sequence>MLQNTVRTPNKKKKWIIVGVIVLIVIVAAVNIFVMQGKKKDTTKADAVSFEKVTERKLNNTKLISGQVKPGNIESFYADPTKGKVKDIAVKEGQEVEKGTKLFSYDNEEINLQVKQAELDQKMADMRYDQGKKKIDSLKKEIRKAKDSGAAKEVTDPMEEKVSDLEMAQKTTDLEKEKGELQKEELSKKQKELTIYSNFTGVVQKLDKDAAQSSSQALGGQGKAFLQVASKDPFQVQGTLTELQKSQIQKDQTFTVTAKANNKKKWTGKITEVSEFPTSAEMAQAAGEGTQNMSQYTYKASLDSQDGLSPGYHVSLQVNLENKTMIAVPSKSIVEKGDDAFVYIEEKGKLHKQNVKKGATDGDWTEIVEGAAVGQKVVKNPSDNVYDGMEVKEK</sequence>
<evidence type="ECO:0000259" key="6">
    <source>
        <dbReference type="Pfam" id="PF25984"/>
    </source>
</evidence>
<dbReference type="Pfam" id="PF25984">
    <property type="entry name" value="BSH_YknX"/>
    <property type="match status" value="1"/>
</dbReference>
<evidence type="ECO:0000256" key="1">
    <source>
        <dbReference type="ARBA" id="ARBA00004196"/>
    </source>
</evidence>
<keyword evidence="12" id="KW-1185">Reference proteome</keyword>
<dbReference type="GO" id="GO:0030313">
    <property type="term" value="C:cell envelope"/>
    <property type="evidence" value="ECO:0007669"/>
    <property type="project" value="UniProtKB-SubCell"/>
</dbReference>
<dbReference type="PANTHER" id="PTHR32347:SF14">
    <property type="entry name" value="EFFLUX SYSTEM COMPONENT YKNX-RELATED"/>
    <property type="match status" value="1"/>
</dbReference>
<feature type="domain" description="YknX-like alpha-helical hairpin" evidence="5">
    <location>
        <begin position="108"/>
        <end position="192"/>
    </location>
</feature>
<evidence type="ECO:0000313" key="11">
    <source>
        <dbReference type="Proteomes" id="UP000236165"/>
    </source>
</evidence>
<accession>A0AAP8GUZ4</accession>
<dbReference type="Proteomes" id="UP000596196">
    <property type="component" value="Plasmid unnamed2"/>
</dbReference>
<evidence type="ECO:0000313" key="9">
    <source>
        <dbReference type="EMBL" id="PJN68282.1"/>
    </source>
</evidence>
<organism evidence="9 11">
    <name type="scientific">Bacillus mycoides</name>
    <dbReference type="NCBI Taxonomy" id="1405"/>
    <lineage>
        <taxon>Bacteria</taxon>
        <taxon>Bacillati</taxon>
        <taxon>Bacillota</taxon>
        <taxon>Bacilli</taxon>
        <taxon>Bacillales</taxon>
        <taxon>Bacillaceae</taxon>
        <taxon>Bacillus</taxon>
        <taxon>Bacillus cereus group</taxon>
    </lineage>
</organism>
<keyword evidence="10" id="KW-0614">Plasmid</keyword>
<feature type="transmembrane region" description="Helical" evidence="4">
    <location>
        <begin position="15"/>
        <end position="34"/>
    </location>
</feature>
<dbReference type="Gene3D" id="2.40.420.20">
    <property type="match status" value="1"/>
</dbReference>
<protein>
    <submittedName>
        <fullName evidence="9">Efflux system component YknX</fullName>
    </submittedName>
    <submittedName>
        <fullName evidence="10">HlyD family efflux transporter periplasmic adaptor subunit</fullName>
    </submittedName>
</protein>
<dbReference type="Gene3D" id="2.40.50.100">
    <property type="match status" value="1"/>
</dbReference>
<dbReference type="InterPro" id="IPR058636">
    <property type="entry name" value="Beta-barrel_YknX"/>
</dbReference>
<dbReference type="Pfam" id="PF25990">
    <property type="entry name" value="Beta-barrel_YknX"/>
    <property type="match status" value="1"/>
</dbReference>
<gene>
    <name evidence="9" type="primary">yknX_2</name>
    <name evidence="9" type="ORF">BACWE_41880</name>
    <name evidence="10" type="ORF">I6G81_01345</name>
</gene>
<geneLocation type="plasmid" evidence="10 12">
    <name>unnamed2</name>
</geneLocation>
<dbReference type="Pfam" id="PF25982">
    <property type="entry name" value="HH_YknX"/>
    <property type="match status" value="1"/>
</dbReference>
<dbReference type="RefSeq" id="WP_002187084.1">
    <property type="nucleotide sequence ID" value="NZ_CP009691.1"/>
</dbReference>
<evidence type="ECO:0000256" key="4">
    <source>
        <dbReference type="SAM" id="Phobius"/>
    </source>
</evidence>
<keyword evidence="4" id="KW-0472">Membrane</keyword>
<dbReference type="InterPro" id="IPR058637">
    <property type="entry name" value="YknX-like_C"/>
</dbReference>
<feature type="domain" description="YknX-like C-terminal permuted SH3-like" evidence="7">
    <location>
        <begin position="326"/>
        <end position="392"/>
    </location>
</feature>
<name>A0AAP8GUZ4_BACMY</name>
<keyword evidence="4" id="KW-0812">Transmembrane</keyword>
<dbReference type="Pfam" id="PF25989">
    <property type="entry name" value="YknX_C"/>
    <property type="match status" value="1"/>
</dbReference>
<evidence type="ECO:0000313" key="12">
    <source>
        <dbReference type="Proteomes" id="UP000596196"/>
    </source>
</evidence>
<evidence type="ECO:0000256" key="2">
    <source>
        <dbReference type="ARBA" id="ARBA00023054"/>
    </source>
</evidence>
<dbReference type="EMBL" id="MKZQ01000054">
    <property type="protein sequence ID" value="PJN68282.1"/>
    <property type="molecule type" value="Genomic_DNA"/>
</dbReference>
<dbReference type="EMBL" id="CP065876">
    <property type="protein sequence ID" value="QQA13558.1"/>
    <property type="molecule type" value="Genomic_DNA"/>
</dbReference>
<feature type="domain" description="YknX-like barrel-sandwich hybrid" evidence="6">
    <location>
        <begin position="74"/>
        <end position="228"/>
    </location>
</feature>
<evidence type="ECO:0000313" key="10">
    <source>
        <dbReference type="EMBL" id="QQA13558.1"/>
    </source>
</evidence>
<dbReference type="Proteomes" id="UP000236165">
    <property type="component" value="Unassembled WGS sequence"/>
</dbReference>
<evidence type="ECO:0000259" key="8">
    <source>
        <dbReference type="Pfam" id="PF25990"/>
    </source>
</evidence>
<reference evidence="9 11" key="1">
    <citation type="submission" date="2016-10" db="EMBL/GenBank/DDBJ databases">
        <title>Genome Sequence of Bacillus weihenstephanensis GM6LP.</title>
        <authorList>
            <person name="Poehlein A."/>
            <person name="Wemheuer F."/>
            <person name="Hollensteiner J."/>
            <person name="Wemheuer B."/>
        </authorList>
    </citation>
    <scope>NUCLEOTIDE SEQUENCE [LARGE SCALE GENOMIC DNA]</scope>
    <source>
        <strain evidence="9 11">GM6LP</strain>
    </source>
</reference>
<keyword evidence="2 3" id="KW-0175">Coiled coil</keyword>
<dbReference type="InterPro" id="IPR050465">
    <property type="entry name" value="UPF0194_transport"/>
</dbReference>
<dbReference type="InterPro" id="IPR058638">
    <property type="entry name" value="HH_YknX-like"/>
</dbReference>
<proteinExistence type="predicted"/>
<comment type="subcellular location">
    <subcellularLocation>
        <location evidence="1">Cell envelope</location>
    </subcellularLocation>
</comment>
<dbReference type="InterPro" id="IPR058639">
    <property type="entry name" value="BSH_YknX-like"/>
</dbReference>
<keyword evidence="4" id="KW-1133">Transmembrane helix</keyword>
<dbReference type="KEGG" id="bmyo:BG05_5477"/>
<evidence type="ECO:0000259" key="7">
    <source>
        <dbReference type="Pfam" id="PF25989"/>
    </source>
</evidence>
<dbReference type="Gene3D" id="2.40.30.170">
    <property type="match status" value="1"/>
</dbReference>
<dbReference type="AlphaFoldDB" id="A0AAP8GUZ4"/>